<keyword evidence="9" id="KW-1185">Reference proteome</keyword>
<gene>
    <name evidence="8" type="ORF">EDD80_1219</name>
</gene>
<evidence type="ECO:0000256" key="1">
    <source>
        <dbReference type="ARBA" id="ARBA00022553"/>
    </source>
</evidence>
<sequence>MKVLIADDHGIIRLGVSQIIKEIDPGSTIHEAEDFDETIRLLNAHIIDLLILDINIPGGNNFQMISTVKSKQPDIKVLVFSAFSEELYATRYFKAGADGYLQKDTSPVEVKSAVNTILSGKHYMSQNIREYFLQGMIRKEVNMNNPLAELSDRETEVARMLVMGISQTAIAEKLNLHTSTVGTHKYRIFEKLAVSNIAELIEKYRIYDYS</sequence>
<evidence type="ECO:0000313" key="9">
    <source>
        <dbReference type="Proteomes" id="UP000295807"/>
    </source>
</evidence>
<dbReference type="Proteomes" id="UP000295807">
    <property type="component" value="Unassembled WGS sequence"/>
</dbReference>
<dbReference type="InterPro" id="IPR016032">
    <property type="entry name" value="Sig_transdc_resp-reg_C-effctor"/>
</dbReference>
<dbReference type="RefSeq" id="WP_132130724.1">
    <property type="nucleotide sequence ID" value="NZ_CP042432.1"/>
</dbReference>
<dbReference type="Pfam" id="PF00072">
    <property type="entry name" value="Response_reg"/>
    <property type="match status" value="1"/>
</dbReference>
<dbReference type="EMBL" id="SMAD01000021">
    <property type="protein sequence ID" value="TCS84332.1"/>
    <property type="molecule type" value="Genomic_DNA"/>
</dbReference>
<evidence type="ECO:0000256" key="2">
    <source>
        <dbReference type="ARBA" id="ARBA00023015"/>
    </source>
</evidence>
<dbReference type="InterPro" id="IPR039420">
    <property type="entry name" value="WalR-like"/>
</dbReference>
<feature type="domain" description="Response regulatory" evidence="7">
    <location>
        <begin position="2"/>
        <end position="118"/>
    </location>
</feature>
<dbReference type="InterPro" id="IPR001789">
    <property type="entry name" value="Sig_transdc_resp-reg_receiver"/>
</dbReference>
<keyword evidence="2" id="KW-0805">Transcription regulation</keyword>
<dbReference type="CDD" id="cd06170">
    <property type="entry name" value="LuxR_C_like"/>
    <property type="match status" value="1"/>
</dbReference>
<dbReference type="GO" id="GO:0003677">
    <property type="term" value="F:DNA binding"/>
    <property type="evidence" value="ECO:0007669"/>
    <property type="project" value="UniProtKB-KW"/>
</dbReference>
<dbReference type="PROSITE" id="PS50110">
    <property type="entry name" value="RESPONSE_REGULATORY"/>
    <property type="match status" value="1"/>
</dbReference>
<dbReference type="PANTHER" id="PTHR43214">
    <property type="entry name" value="TWO-COMPONENT RESPONSE REGULATOR"/>
    <property type="match status" value="1"/>
</dbReference>
<dbReference type="GO" id="GO:0006355">
    <property type="term" value="P:regulation of DNA-templated transcription"/>
    <property type="evidence" value="ECO:0007669"/>
    <property type="project" value="InterPro"/>
</dbReference>
<feature type="modified residue" description="4-aspartylphosphate" evidence="5">
    <location>
        <position position="53"/>
    </location>
</feature>
<dbReference type="PANTHER" id="PTHR43214:SF41">
    <property type="entry name" value="NITRATE_NITRITE RESPONSE REGULATOR PROTEIN NARP"/>
    <property type="match status" value="1"/>
</dbReference>
<dbReference type="SMART" id="SM00421">
    <property type="entry name" value="HTH_LUXR"/>
    <property type="match status" value="1"/>
</dbReference>
<evidence type="ECO:0000256" key="5">
    <source>
        <dbReference type="PROSITE-ProRule" id="PRU00169"/>
    </source>
</evidence>
<keyword evidence="1 5" id="KW-0597">Phosphoprotein</keyword>
<name>A0A4R3KL58_9SPHI</name>
<accession>A0A4R3KL58</accession>
<evidence type="ECO:0000313" key="8">
    <source>
        <dbReference type="EMBL" id="TCS84332.1"/>
    </source>
</evidence>
<dbReference type="PROSITE" id="PS50043">
    <property type="entry name" value="HTH_LUXR_2"/>
    <property type="match status" value="1"/>
</dbReference>
<dbReference type="Gene3D" id="3.40.50.2300">
    <property type="match status" value="1"/>
</dbReference>
<dbReference type="PRINTS" id="PR00038">
    <property type="entry name" value="HTHLUXR"/>
</dbReference>
<evidence type="ECO:0000259" key="6">
    <source>
        <dbReference type="PROSITE" id="PS50043"/>
    </source>
</evidence>
<dbReference type="InterPro" id="IPR000792">
    <property type="entry name" value="Tscrpt_reg_LuxR_C"/>
</dbReference>
<evidence type="ECO:0000256" key="4">
    <source>
        <dbReference type="ARBA" id="ARBA00023163"/>
    </source>
</evidence>
<comment type="caution">
    <text evidence="8">The sequence shown here is derived from an EMBL/GenBank/DDBJ whole genome shotgun (WGS) entry which is preliminary data.</text>
</comment>
<dbReference type="InterPro" id="IPR058245">
    <property type="entry name" value="NreC/VraR/RcsB-like_REC"/>
</dbReference>
<dbReference type="Gene3D" id="1.10.10.10">
    <property type="entry name" value="Winged helix-like DNA-binding domain superfamily/Winged helix DNA-binding domain"/>
    <property type="match status" value="1"/>
</dbReference>
<keyword evidence="3" id="KW-0238">DNA-binding</keyword>
<dbReference type="Pfam" id="PF00196">
    <property type="entry name" value="GerE"/>
    <property type="match status" value="1"/>
</dbReference>
<reference evidence="8 9" key="1">
    <citation type="submission" date="2019-03" db="EMBL/GenBank/DDBJ databases">
        <title>Genomic Encyclopedia of Type Strains, Phase IV (KMG-IV): sequencing the most valuable type-strain genomes for metagenomic binning, comparative biology and taxonomic classification.</title>
        <authorList>
            <person name="Goeker M."/>
        </authorList>
    </citation>
    <scope>NUCLEOTIDE SEQUENCE [LARGE SCALE GENOMIC DNA]</scope>
    <source>
        <strain evidence="8 9">DSM 21100</strain>
    </source>
</reference>
<dbReference type="SUPFAM" id="SSF46894">
    <property type="entry name" value="C-terminal effector domain of the bipartite response regulators"/>
    <property type="match status" value="1"/>
</dbReference>
<dbReference type="InterPro" id="IPR011006">
    <property type="entry name" value="CheY-like_superfamily"/>
</dbReference>
<dbReference type="SUPFAM" id="SSF52172">
    <property type="entry name" value="CheY-like"/>
    <property type="match status" value="1"/>
</dbReference>
<evidence type="ECO:0000256" key="3">
    <source>
        <dbReference type="ARBA" id="ARBA00023125"/>
    </source>
</evidence>
<organism evidence="8 9">
    <name type="scientific">Anseongella ginsenosidimutans</name>
    <dbReference type="NCBI Taxonomy" id="496056"/>
    <lineage>
        <taxon>Bacteria</taxon>
        <taxon>Pseudomonadati</taxon>
        <taxon>Bacteroidota</taxon>
        <taxon>Sphingobacteriia</taxon>
        <taxon>Sphingobacteriales</taxon>
        <taxon>Sphingobacteriaceae</taxon>
        <taxon>Anseongella</taxon>
    </lineage>
</organism>
<dbReference type="CDD" id="cd17535">
    <property type="entry name" value="REC_NarL-like"/>
    <property type="match status" value="1"/>
</dbReference>
<dbReference type="SMART" id="SM00448">
    <property type="entry name" value="REC"/>
    <property type="match status" value="1"/>
</dbReference>
<protein>
    <submittedName>
        <fullName evidence="8">LuxR family two component transcriptional regulator</fullName>
    </submittedName>
</protein>
<dbReference type="AlphaFoldDB" id="A0A4R3KL58"/>
<dbReference type="InterPro" id="IPR036388">
    <property type="entry name" value="WH-like_DNA-bd_sf"/>
</dbReference>
<proteinExistence type="predicted"/>
<evidence type="ECO:0000259" key="7">
    <source>
        <dbReference type="PROSITE" id="PS50110"/>
    </source>
</evidence>
<dbReference type="GO" id="GO:0000160">
    <property type="term" value="P:phosphorelay signal transduction system"/>
    <property type="evidence" value="ECO:0007669"/>
    <property type="project" value="InterPro"/>
</dbReference>
<feature type="domain" description="HTH luxR-type" evidence="6">
    <location>
        <begin position="143"/>
        <end position="208"/>
    </location>
</feature>
<dbReference type="OrthoDB" id="1013073at2"/>
<keyword evidence="4" id="KW-0804">Transcription</keyword>